<name>D2R1P0_PIRSD</name>
<evidence type="ECO:0000313" key="2">
    <source>
        <dbReference type="EMBL" id="ADB16759.1"/>
    </source>
</evidence>
<keyword evidence="2" id="KW-0472">Membrane</keyword>
<sequence length="319" mass="35617" precursor="true">MRCSLAALLRATVVLGLVVFSCHTAEGEEVSVKKNEASIDVLVGDKLFTTYHFKSGAKPVLWPIHGPHELEMTRAYPLREGDKGEATDHIHQRSFWFTHGDVDGVSFWHETEGHGNIVQKELVKAEGGDVATIVTKNDWQNATGEKLLEDQRTLRFGVDPSGRYIDFDIVLTASEKDVKFGDTKEGMFGIRVAESMRADIKDAAKKGRIFNSEGQINDAAWGKPAAWVDYSGLVKDQQVGIAILNHPTSFRHPTHWHVRTYGLFAANPFGLHDFKAVTEGDGSHVLKKGESIAFRYRVLFHEGDEKKGDIVSAWNRYVK</sequence>
<feature type="signal peptide" evidence="1">
    <location>
        <begin position="1"/>
        <end position="24"/>
    </location>
</feature>
<reference evidence="2 3" key="1">
    <citation type="journal article" date="2009" name="Stand. Genomic Sci.">
        <title>Complete genome sequence of Pirellula staleyi type strain (ATCC 27377).</title>
        <authorList>
            <person name="Clum A."/>
            <person name="Tindall B.J."/>
            <person name="Sikorski J."/>
            <person name="Ivanova N."/>
            <person name="Mavrommatis K."/>
            <person name="Lucas S."/>
            <person name="Glavina del Rio T."/>
            <person name="Nolan M."/>
            <person name="Chen F."/>
            <person name="Tice H."/>
            <person name="Pitluck S."/>
            <person name="Cheng J.F."/>
            <person name="Chertkov O."/>
            <person name="Brettin T."/>
            <person name="Han C."/>
            <person name="Detter J.C."/>
            <person name="Kuske C."/>
            <person name="Bruce D."/>
            <person name="Goodwin L."/>
            <person name="Ovchinikova G."/>
            <person name="Pati A."/>
            <person name="Mikhailova N."/>
            <person name="Chen A."/>
            <person name="Palaniappan K."/>
            <person name="Land M."/>
            <person name="Hauser L."/>
            <person name="Chang Y.J."/>
            <person name="Jeffries C.D."/>
            <person name="Chain P."/>
            <person name="Rohde M."/>
            <person name="Goker M."/>
            <person name="Bristow J."/>
            <person name="Eisen J.A."/>
            <person name="Markowitz V."/>
            <person name="Hugenholtz P."/>
            <person name="Kyrpides N.C."/>
            <person name="Klenk H.P."/>
            <person name="Lapidus A."/>
        </authorList>
    </citation>
    <scope>NUCLEOTIDE SEQUENCE [LARGE SCALE GENOMIC DNA]</scope>
    <source>
        <strain evidence="3">ATCC 27377 / DSM 6068 / ICPB 4128</strain>
    </source>
</reference>
<dbReference type="STRING" id="530564.Psta_2085"/>
<dbReference type="OrthoDB" id="242279at2"/>
<proteinExistence type="predicted"/>
<keyword evidence="1" id="KW-0732">Signal</keyword>
<dbReference type="AlphaFoldDB" id="D2R1P0"/>
<dbReference type="KEGG" id="psl:Psta_2085"/>
<dbReference type="HOGENOM" id="CLU_058817_0_0_0"/>
<keyword evidence="2" id="KW-0812">Transmembrane</keyword>
<organism evidence="2 3">
    <name type="scientific">Pirellula staleyi (strain ATCC 27377 / DSM 6068 / ICPB 4128)</name>
    <name type="common">Pirella staleyi</name>
    <dbReference type="NCBI Taxonomy" id="530564"/>
    <lineage>
        <taxon>Bacteria</taxon>
        <taxon>Pseudomonadati</taxon>
        <taxon>Planctomycetota</taxon>
        <taxon>Planctomycetia</taxon>
        <taxon>Pirellulales</taxon>
        <taxon>Pirellulaceae</taxon>
        <taxon>Pirellula</taxon>
    </lineage>
</organism>
<keyword evidence="3" id="KW-1185">Reference proteome</keyword>
<accession>D2R1P0</accession>
<evidence type="ECO:0000313" key="3">
    <source>
        <dbReference type="Proteomes" id="UP000001887"/>
    </source>
</evidence>
<feature type="chain" id="PRO_5003035368" evidence="1">
    <location>
        <begin position="25"/>
        <end position="319"/>
    </location>
</feature>
<gene>
    <name evidence="2" type="ordered locus">Psta_2085</name>
</gene>
<dbReference type="InterPro" id="IPR029475">
    <property type="entry name" value="DUF6807"/>
</dbReference>
<dbReference type="eggNOG" id="ENOG502ZA54">
    <property type="taxonomic scope" value="Bacteria"/>
</dbReference>
<dbReference type="EMBL" id="CP001848">
    <property type="protein sequence ID" value="ADB16759.1"/>
    <property type="molecule type" value="Genomic_DNA"/>
</dbReference>
<dbReference type="PROSITE" id="PS51257">
    <property type="entry name" value="PROKAR_LIPOPROTEIN"/>
    <property type="match status" value="1"/>
</dbReference>
<dbReference type="Proteomes" id="UP000001887">
    <property type="component" value="Chromosome"/>
</dbReference>
<protein>
    <submittedName>
        <fullName evidence="2">Transmembrane prediction</fullName>
    </submittedName>
</protein>
<dbReference type="Pfam" id="PF14100">
    <property type="entry name" value="DUF6807"/>
    <property type="match status" value="1"/>
</dbReference>
<evidence type="ECO:0000256" key="1">
    <source>
        <dbReference type="SAM" id="SignalP"/>
    </source>
</evidence>